<dbReference type="GeneID" id="81379316"/>
<reference evidence="2" key="1">
    <citation type="submission" date="2022-11" db="EMBL/GenBank/DDBJ databases">
        <authorList>
            <person name="Petersen C."/>
        </authorList>
    </citation>
    <scope>NUCLEOTIDE SEQUENCE</scope>
    <source>
        <strain evidence="2">IBT 23319</strain>
    </source>
</reference>
<dbReference type="EMBL" id="JAPQKT010000001">
    <property type="protein sequence ID" value="KAJ5242902.1"/>
    <property type="molecule type" value="Genomic_DNA"/>
</dbReference>
<reference evidence="2" key="2">
    <citation type="journal article" date="2023" name="IMA Fungus">
        <title>Comparative genomic study of the Penicillium genus elucidates a diverse pangenome and 15 lateral gene transfer events.</title>
        <authorList>
            <person name="Petersen C."/>
            <person name="Sorensen T."/>
            <person name="Nielsen M.R."/>
            <person name="Sondergaard T.E."/>
            <person name="Sorensen J.L."/>
            <person name="Fitzpatrick D.A."/>
            <person name="Frisvad J.C."/>
            <person name="Nielsen K.L."/>
        </authorList>
    </citation>
    <scope>NUCLEOTIDE SEQUENCE</scope>
    <source>
        <strain evidence="2">IBT 23319</strain>
    </source>
</reference>
<keyword evidence="3" id="KW-1185">Reference proteome</keyword>
<comment type="caution">
    <text evidence="2">The sequence shown here is derived from an EMBL/GenBank/DDBJ whole genome shotgun (WGS) entry which is preliminary data.</text>
</comment>
<accession>A0A9W9TVE1</accession>
<protein>
    <recommendedName>
        <fullName evidence="4">BTB domain-containing protein</fullName>
    </recommendedName>
</protein>
<dbReference type="Gene3D" id="3.30.710.10">
    <property type="entry name" value="Potassium Channel Kv1.1, Chain A"/>
    <property type="match status" value="1"/>
</dbReference>
<dbReference type="Proteomes" id="UP001147733">
    <property type="component" value="Unassembled WGS sequence"/>
</dbReference>
<feature type="compositionally biased region" description="Polar residues" evidence="1">
    <location>
        <begin position="12"/>
        <end position="36"/>
    </location>
</feature>
<dbReference type="InterPro" id="IPR011333">
    <property type="entry name" value="SKP1/BTB/POZ_sf"/>
</dbReference>
<feature type="region of interest" description="Disordered" evidence="1">
    <location>
        <begin position="1"/>
        <end position="91"/>
    </location>
</feature>
<organism evidence="2 3">
    <name type="scientific">Penicillium citrinum</name>
    <dbReference type="NCBI Taxonomy" id="5077"/>
    <lineage>
        <taxon>Eukaryota</taxon>
        <taxon>Fungi</taxon>
        <taxon>Dikarya</taxon>
        <taxon>Ascomycota</taxon>
        <taxon>Pezizomycotina</taxon>
        <taxon>Eurotiomycetes</taxon>
        <taxon>Eurotiomycetidae</taxon>
        <taxon>Eurotiales</taxon>
        <taxon>Aspergillaceae</taxon>
        <taxon>Penicillium</taxon>
    </lineage>
</organism>
<evidence type="ECO:0000256" key="1">
    <source>
        <dbReference type="SAM" id="MobiDB-lite"/>
    </source>
</evidence>
<sequence length="612" mass="69000">MESSTTEKDIGNLQTKTPPSILPRSSQSPAVTSFVPNSRDFFNPVGPKFHEMSRKSRSSSRSSSRGSKPTLGGPSISSTMAKGPSSAETPDMFLRRQTGTGMQIPSSKLSATHSDGNLIYQDNSVKSYTKRKSYAQITRLGLAAPKASAHMDPPIIPPREYFDAKKIVESSPATSLPRHEHDIVLVEHLRNQFGQPAYSDLQILVGTQDCRHLQEVYQNGDWEVFYTHMAVLDASPFMRQVLEARCYRNDDGLNYIHAIVGSSFNHIQAFSMALHYLYSMPLVKDENLRNIVLASTPDIPSYVSSVQPYLPERSMACFALCYASSGLFLDIPKIVERGMELAIGLLEWSTVEVLLHFGMRTSSFLITCPEVHNGSIADEALRGHDPQHSWPRKVSLAHINEFEDRWATATLNVALEFIANGITADFVVYDRAQAEIVSPRISHPLWTLPHSQCSDPTLERFRFGGMPSFADTAPTSKAVLVASAMLLTLPFEVLTKLLDILKQRGVARVGLIMEVVRLREERRVRAVHRYHSHVWPPGHLRESDLEVLAYREMVTIDDRRLGPDVTILELSLLRQWVGLKLPQMEALKRTRKRKDIRRGGKRWERELRDKLY</sequence>
<evidence type="ECO:0000313" key="3">
    <source>
        <dbReference type="Proteomes" id="UP001147733"/>
    </source>
</evidence>
<proteinExistence type="predicted"/>
<feature type="compositionally biased region" description="Low complexity" evidence="1">
    <location>
        <begin position="59"/>
        <end position="68"/>
    </location>
</feature>
<evidence type="ECO:0000313" key="2">
    <source>
        <dbReference type="EMBL" id="KAJ5242902.1"/>
    </source>
</evidence>
<name>A0A9W9TVE1_PENCI</name>
<evidence type="ECO:0008006" key="4">
    <source>
        <dbReference type="Google" id="ProtNLM"/>
    </source>
</evidence>
<dbReference type="RefSeq" id="XP_056505906.1">
    <property type="nucleotide sequence ID" value="XM_056640149.1"/>
</dbReference>
<feature type="compositionally biased region" description="Basic and acidic residues" evidence="1">
    <location>
        <begin position="1"/>
        <end position="10"/>
    </location>
</feature>
<dbReference type="OrthoDB" id="5329403at2759"/>
<gene>
    <name evidence="2" type="ORF">N7469_001229</name>
</gene>
<dbReference type="AlphaFoldDB" id="A0A9W9TVE1"/>